<dbReference type="InterPro" id="IPR050469">
    <property type="entry name" value="Diguanylate_Cyclase"/>
</dbReference>
<dbReference type="Proteomes" id="UP000444174">
    <property type="component" value="Unassembled WGS sequence"/>
</dbReference>
<name>A0A843YHH1_9RHOB</name>
<evidence type="ECO:0000256" key="3">
    <source>
        <dbReference type="PROSITE-ProRule" id="PRU00169"/>
    </source>
</evidence>
<evidence type="ECO:0000259" key="5">
    <source>
        <dbReference type="PROSITE" id="PS50887"/>
    </source>
</evidence>
<dbReference type="InterPro" id="IPR001789">
    <property type="entry name" value="Sig_transdc_resp-reg_receiver"/>
</dbReference>
<proteinExistence type="predicted"/>
<dbReference type="EC" id="2.7.7.65" evidence="1"/>
<dbReference type="PANTHER" id="PTHR45138:SF9">
    <property type="entry name" value="DIGUANYLATE CYCLASE DGCM-RELATED"/>
    <property type="match status" value="1"/>
</dbReference>
<reference evidence="6 7" key="1">
    <citation type="submission" date="2019-10" db="EMBL/GenBank/DDBJ databases">
        <title>Epibacterium sp. nov., isolated from seawater.</title>
        <authorList>
            <person name="Zhang X."/>
            <person name="Li N."/>
        </authorList>
    </citation>
    <scope>NUCLEOTIDE SEQUENCE [LARGE SCALE GENOMIC DNA]</scope>
    <source>
        <strain evidence="6 7">SM1979</strain>
    </source>
</reference>
<dbReference type="InterPro" id="IPR029787">
    <property type="entry name" value="Nucleotide_cyclase"/>
</dbReference>
<organism evidence="6 7">
    <name type="scientific">Tritonibacter litoralis</name>
    <dbReference type="NCBI Taxonomy" id="2662264"/>
    <lineage>
        <taxon>Bacteria</taxon>
        <taxon>Pseudomonadati</taxon>
        <taxon>Pseudomonadota</taxon>
        <taxon>Alphaproteobacteria</taxon>
        <taxon>Rhodobacterales</taxon>
        <taxon>Paracoccaceae</taxon>
        <taxon>Tritonibacter</taxon>
    </lineage>
</organism>
<dbReference type="CDD" id="cd01949">
    <property type="entry name" value="GGDEF"/>
    <property type="match status" value="1"/>
</dbReference>
<evidence type="ECO:0000256" key="2">
    <source>
        <dbReference type="ARBA" id="ARBA00034247"/>
    </source>
</evidence>
<dbReference type="PROSITE" id="PS50110">
    <property type="entry name" value="RESPONSE_REGULATORY"/>
    <property type="match status" value="2"/>
</dbReference>
<gene>
    <name evidence="6" type="ORF">GFB49_10390</name>
</gene>
<dbReference type="GO" id="GO:0052621">
    <property type="term" value="F:diguanylate cyclase activity"/>
    <property type="evidence" value="ECO:0007669"/>
    <property type="project" value="UniProtKB-EC"/>
</dbReference>
<keyword evidence="7" id="KW-1185">Reference proteome</keyword>
<dbReference type="SMART" id="SM00448">
    <property type="entry name" value="REC"/>
    <property type="match status" value="1"/>
</dbReference>
<sequence>MQGTILVIDGVSTNRIALKVQLADAFFDVVQAGDLKEMHHKLRICTPDLIITALAVSDGTACDVKSATQREERLRNVPVIAVDAKGCTTARLDALAAGVEDVICHPIDDLVLHARIRSLLRARSAKEELRLQRDAAGAMRHSSIEFGQMEPLRAATVALVTETKLMGRNWKKALEEFAPFGLRCHDLTDIRGLMSAPVPDAIVIELNPDTAGLGLRLVADLRARAATRQSIIVALPDQDTPEIAAEALDRGAHDVVQSGFNPAELAMRLRAQLTQKLQEDRLRASIHSELKAASSDMMTGLHNRRYAMPFLDRVLQDARATGESFALMVADLDHFKQVNDLYGHPVGDAVLIETAARLKMMITPKDLLARIGGEEFLFVLPGQSASDAAKSAADFCDAINERPFRVAGIDQPIKMTISVGAVIGSTRQMRDLSAADLIAKADQALYAAKNAGRNRVSVSKQSPVAA</sequence>
<feature type="domain" description="Response regulatory" evidence="4">
    <location>
        <begin position="156"/>
        <end position="273"/>
    </location>
</feature>
<comment type="catalytic activity">
    <reaction evidence="2">
        <text>2 GTP = 3',3'-c-di-GMP + 2 diphosphate</text>
        <dbReference type="Rhea" id="RHEA:24898"/>
        <dbReference type="ChEBI" id="CHEBI:33019"/>
        <dbReference type="ChEBI" id="CHEBI:37565"/>
        <dbReference type="ChEBI" id="CHEBI:58805"/>
        <dbReference type="EC" id="2.7.7.65"/>
    </reaction>
</comment>
<evidence type="ECO:0000313" key="7">
    <source>
        <dbReference type="Proteomes" id="UP000444174"/>
    </source>
</evidence>
<dbReference type="InterPro" id="IPR011006">
    <property type="entry name" value="CheY-like_superfamily"/>
</dbReference>
<protein>
    <recommendedName>
        <fullName evidence="1">diguanylate cyclase</fullName>
        <ecNumber evidence="1">2.7.7.65</ecNumber>
    </recommendedName>
</protein>
<dbReference type="PROSITE" id="PS50887">
    <property type="entry name" value="GGDEF"/>
    <property type="match status" value="1"/>
</dbReference>
<dbReference type="GO" id="GO:0005886">
    <property type="term" value="C:plasma membrane"/>
    <property type="evidence" value="ECO:0007669"/>
    <property type="project" value="TreeGrafter"/>
</dbReference>
<comment type="caution">
    <text evidence="3">Lacks conserved residue(s) required for the propagation of feature annotation.</text>
</comment>
<dbReference type="Gene3D" id="3.30.70.270">
    <property type="match status" value="1"/>
</dbReference>
<dbReference type="SMART" id="SM00267">
    <property type="entry name" value="GGDEF"/>
    <property type="match status" value="1"/>
</dbReference>
<evidence type="ECO:0000313" key="6">
    <source>
        <dbReference type="EMBL" id="MQQ08864.1"/>
    </source>
</evidence>
<dbReference type="SUPFAM" id="SSF52172">
    <property type="entry name" value="CheY-like"/>
    <property type="match status" value="2"/>
</dbReference>
<dbReference type="RefSeq" id="WP_343032537.1">
    <property type="nucleotide sequence ID" value="NZ_WIBF01000005.1"/>
</dbReference>
<dbReference type="SUPFAM" id="SSF55073">
    <property type="entry name" value="Nucleotide cyclase"/>
    <property type="match status" value="1"/>
</dbReference>
<dbReference type="GO" id="GO:0000160">
    <property type="term" value="P:phosphorelay signal transduction system"/>
    <property type="evidence" value="ECO:0007669"/>
    <property type="project" value="InterPro"/>
</dbReference>
<evidence type="ECO:0000259" key="4">
    <source>
        <dbReference type="PROSITE" id="PS50110"/>
    </source>
</evidence>
<dbReference type="InterPro" id="IPR043128">
    <property type="entry name" value="Rev_trsase/Diguanyl_cyclase"/>
</dbReference>
<feature type="domain" description="Response regulatory" evidence="4">
    <location>
        <begin position="4"/>
        <end position="120"/>
    </location>
</feature>
<dbReference type="NCBIfam" id="TIGR00254">
    <property type="entry name" value="GGDEF"/>
    <property type="match status" value="1"/>
</dbReference>
<evidence type="ECO:0000256" key="1">
    <source>
        <dbReference type="ARBA" id="ARBA00012528"/>
    </source>
</evidence>
<dbReference type="PANTHER" id="PTHR45138">
    <property type="entry name" value="REGULATORY COMPONENTS OF SENSORY TRANSDUCTION SYSTEM"/>
    <property type="match status" value="1"/>
</dbReference>
<dbReference type="Pfam" id="PF00990">
    <property type="entry name" value="GGDEF"/>
    <property type="match status" value="1"/>
</dbReference>
<dbReference type="GO" id="GO:1902201">
    <property type="term" value="P:negative regulation of bacterial-type flagellum-dependent cell motility"/>
    <property type="evidence" value="ECO:0007669"/>
    <property type="project" value="TreeGrafter"/>
</dbReference>
<dbReference type="AlphaFoldDB" id="A0A843YHH1"/>
<dbReference type="FunFam" id="3.30.70.270:FF:000001">
    <property type="entry name" value="Diguanylate cyclase domain protein"/>
    <property type="match status" value="1"/>
</dbReference>
<dbReference type="GO" id="GO:0043709">
    <property type="term" value="P:cell adhesion involved in single-species biofilm formation"/>
    <property type="evidence" value="ECO:0007669"/>
    <property type="project" value="TreeGrafter"/>
</dbReference>
<dbReference type="InterPro" id="IPR000160">
    <property type="entry name" value="GGDEF_dom"/>
</dbReference>
<comment type="caution">
    <text evidence="6">The sequence shown here is derived from an EMBL/GenBank/DDBJ whole genome shotgun (WGS) entry which is preliminary data.</text>
</comment>
<feature type="domain" description="GGDEF" evidence="5">
    <location>
        <begin position="323"/>
        <end position="461"/>
    </location>
</feature>
<accession>A0A843YHH1</accession>
<dbReference type="EMBL" id="WIBF01000005">
    <property type="protein sequence ID" value="MQQ08864.1"/>
    <property type="molecule type" value="Genomic_DNA"/>
</dbReference>
<dbReference type="Gene3D" id="3.40.50.2300">
    <property type="match status" value="1"/>
</dbReference>